<gene>
    <name evidence="1" type="ORF">SV7mr_41410</name>
</gene>
<dbReference type="EMBL" id="CP036272">
    <property type="protein sequence ID" value="QDT61604.1"/>
    <property type="molecule type" value="Genomic_DNA"/>
</dbReference>
<evidence type="ECO:0000313" key="2">
    <source>
        <dbReference type="Proteomes" id="UP000315003"/>
    </source>
</evidence>
<dbReference type="RefSeq" id="WP_419187627.1">
    <property type="nucleotide sequence ID" value="NZ_CP036272.1"/>
</dbReference>
<name>A0A517SZM7_9BACT</name>
<evidence type="ECO:0000313" key="1">
    <source>
        <dbReference type="EMBL" id="QDT61604.1"/>
    </source>
</evidence>
<keyword evidence="2" id="KW-1185">Reference proteome</keyword>
<accession>A0A517SZM7</accession>
<dbReference type="Proteomes" id="UP000315003">
    <property type="component" value="Chromosome"/>
</dbReference>
<protein>
    <recommendedName>
        <fullName evidence="3">DUF922 domain-containing protein</fullName>
    </recommendedName>
</protein>
<evidence type="ECO:0008006" key="3">
    <source>
        <dbReference type="Google" id="ProtNLM"/>
    </source>
</evidence>
<sequence length="265" mass="30212">MNHDVNLLNHSAIDRKGARCAAMSLLGFILAIVTASLANAQGFVDKNGQSVFGDQATEYERIPLESLPKPPANLARLIKNGEVRLVTGGEAQISPSDIPSGQRLMGETRFHINYQFKSESRWSQTALQRARGEWTITVRFRKLDLTVDHEVWLKSPPSTKTFWENSVVKHEFDHVRLSADPRIRQVFFDQTKPIKRFTVRLDQVADARNQIDRAKVQALVREKLRQAAEQTKDFVQIRYQELDRITAHGIRALPEDSTLFKEVPN</sequence>
<reference evidence="1 2" key="1">
    <citation type="submission" date="2019-02" db="EMBL/GenBank/DDBJ databases">
        <title>Deep-cultivation of Planctomycetes and their phenomic and genomic characterization uncovers novel biology.</title>
        <authorList>
            <person name="Wiegand S."/>
            <person name="Jogler M."/>
            <person name="Boedeker C."/>
            <person name="Pinto D."/>
            <person name="Vollmers J."/>
            <person name="Rivas-Marin E."/>
            <person name="Kohn T."/>
            <person name="Peeters S.H."/>
            <person name="Heuer A."/>
            <person name="Rast P."/>
            <person name="Oberbeckmann S."/>
            <person name="Bunk B."/>
            <person name="Jeske O."/>
            <person name="Meyerdierks A."/>
            <person name="Storesund J.E."/>
            <person name="Kallscheuer N."/>
            <person name="Luecker S."/>
            <person name="Lage O.M."/>
            <person name="Pohl T."/>
            <person name="Merkel B.J."/>
            <person name="Hornburger P."/>
            <person name="Mueller R.-W."/>
            <person name="Bruemmer F."/>
            <person name="Labrenz M."/>
            <person name="Spormann A.M."/>
            <person name="Op den Camp H."/>
            <person name="Overmann J."/>
            <person name="Amann R."/>
            <person name="Jetten M.S.M."/>
            <person name="Mascher T."/>
            <person name="Medema M.H."/>
            <person name="Devos D.P."/>
            <person name="Kaster A.-K."/>
            <person name="Ovreas L."/>
            <person name="Rohde M."/>
            <person name="Galperin M.Y."/>
            <person name="Jogler C."/>
        </authorList>
    </citation>
    <scope>NUCLEOTIDE SEQUENCE [LARGE SCALE GENOMIC DNA]</scope>
    <source>
        <strain evidence="1 2">SV_7m_r</strain>
    </source>
</reference>
<proteinExistence type="predicted"/>
<dbReference type="AlphaFoldDB" id="A0A517SZM7"/>
<organism evidence="1 2">
    <name type="scientific">Stieleria bergensis</name>
    <dbReference type="NCBI Taxonomy" id="2528025"/>
    <lineage>
        <taxon>Bacteria</taxon>
        <taxon>Pseudomonadati</taxon>
        <taxon>Planctomycetota</taxon>
        <taxon>Planctomycetia</taxon>
        <taxon>Pirellulales</taxon>
        <taxon>Pirellulaceae</taxon>
        <taxon>Stieleria</taxon>
    </lineage>
</organism>